<protein>
    <submittedName>
        <fullName evidence="2">Uncharacterized protein</fullName>
    </submittedName>
</protein>
<proteinExistence type="predicted"/>
<evidence type="ECO:0000256" key="1">
    <source>
        <dbReference type="SAM" id="Phobius"/>
    </source>
</evidence>
<feature type="transmembrane region" description="Helical" evidence="1">
    <location>
        <begin position="15"/>
        <end position="32"/>
    </location>
</feature>
<keyword evidence="1" id="KW-1133">Transmembrane helix</keyword>
<evidence type="ECO:0000313" key="2">
    <source>
        <dbReference type="EMBL" id="KAK8968240.1"/>
    </source>
</evidence>
<reference evidence="2 3" key="1">
    <citation type="journal article" date="2022" name="Nat. Plants">
        <title>Genomes of leafy and leafless Platanthera orchids illuminate the evolution of mycoheterotrophy.</title>
        <authorList>
            <person name="Li M.H."/>
            <person name="Liu K.W."/>
            <person name="Li Z."/>
            <person name="Lu H.C."/>
            <person name="Ye Q.L."/>
            <person name="Zhang D."/>
            <person name="Wang J.Y."/>
            <person name="Li Y.F."/>
            <person name="Zhong Z.M."/>
            <person name="Liu X."/>
            <person name="Yu X."/>
            <person name="Liu D.K."/>
            <person name="Tu X.D."/>
            <person name="Liu B."/>
            <person name="Hao Y."/>
            <person name="Liao X.Y."/>
            <person name="Jiang Y.T."/>
            <person name="Sun W.H."/>
            <person name="Chen J."/>
            <person name="Chen Y.Q."/>
            <person name="Ai Y."/>
            <person name="Zhai J.W."/>
            <person name="Wu S.S."/>
            <person name="Zhou Z."/>
            <person name="Hsiao Y.Y."/>
            <person name="Wu W.L."/>
            <person name="Chen Y.Y."/>
            <person name="Lin Y.F."/>
            <person name="Hsu J.L."/>
            <person name="Li C.Y."/>
            <person name="Wang Z.W."/>
            <person name="Zhao X."/>
            <person name="Zhong W.Y."/>
            <person name="Ma X.K."/>
            <person name="Ma L."/>
            <person name="Huang J."/>
            <person name="Chen G.Z."/>
            <person name="Huang M.Z."/>
            <person name="Huang L."/>
            <person name="Peng D.H."/>
            <person name="Luo Y.B."/>
            <person name="Zou S.Q."/>
            <person name="Chen S.P."/>
            <person name="Lan S."/>
            <person name="Tsai W.C."/>
            <person name="Van de Peer Y."/>
            <person name="Liu Z.J."/>
        </authorList>
    </citation>
    <scope>NUCLEOTIDE SEQUENCE [LARGE SCALE GENOMIC DNA]</scope>
    <source>
        <strain evidence="2">Lor288</strain>
    </source>
</reference>
<keyword evidence="3" id="KW-1185">Reference proteome</keyword>
<accession>A0ABR2MXP5</accession>
<organism evidence="2 3">
    <name type="scientific">Platanthera guangdongensis</name>
    <dbReference type="NCBI Taxonomy" id="2320717"/>
    <lineage>
        <taxon>Eukaryota</taxon>
        <taxon>Viridiplantae</taxon>
        <taxon>Streptophyta</taxon>
        <taxon>Embryophyta</taxon>
        <taxon>Tracheophyta</taxon>
        <taxon>Spermatophyta</taxon>
        <taxon>Magnoliopsida</taxon>
        <taxon>Liliopsida</taxon>
        <taxon>Asparagales</taxon>
        <taxon>Orchidaceae</taxon>
        <taxon>Orchidoideae</taxon>
        <taxon>Orchideae</taxon>
        <taxon>Orchidinae</taxon>
        <taxon>Platanthera</taxon>
    </lineage>
</organism>
<sequence length="113" mass="12243">MLVITVELVALDLPFVKPGVVVIILIAVILAFKREVGLKMIYWLCMLFPCATGDQIVNILDEEAAQQKQSQATTINNPTVQLLNLKVISTQPAAGEAISITTDGKDHQALQVS</sequence>
<dbReference type="EMBL" id="JBBWWR010000004">
    <property type="protein sequence ID" value="KAK8968240.1"/>
    <property type="molecule type" value="Genomic_DNA"/>
</dbReference>
<gene>
    <name evidence="2" type="ORF">KSP40_PGU007239</name>
</gene>
<comment type="caution">
    <text evidence="2">The sequence shown here is derived from an EMBL/GenBank/DDBJ whole genome shotgun (WGS) entry which is preliminary data.</text>
</comment>
<keyword evidence="1" id="KW-0472">Membrane</keyword>
<name>A0ABR2MXP5_9ASPA</name>
<evidence type="ECO:0000313" key="3">
    <source>
        <dbReference type="Proteomes" id="UP001412067"/>
    </source>
</evidence>
<dbReference type="Proteomes" id="UP001412067">
    <property type="component" value="Unassembled WGS sequence"/>
</dbReference>
<keyword evidence="1" id="KW-0812">Transmembrane</keyword>